<comment type="caution">
    <text evidence="2">The sequence shown here is derived from an EMBL/GenBank/DDBJ whole genome shotgun (WGS) entry which is preliminary data.</text>
</comment>
<dbReference type="AlphaFoldDB" id="A0A941F4Q5"/>
<dbReference type="GO" id="GO:0016758">
    <property type="term" value="F:hexosyltransferase activity"/>
    <property type="evidence" value="ECO:0007669"/>
    <property type="project" value="UniProtKB-ARBA"/>
</dbReference>
<evidence type="ECO:0000313" key="2">
    <source>
        <dbReference type="EMBL" id="MBR8536808.1"/>
    </source>
</evidence>
<dbReference type="PANTHER" id="PTHR22916:SF67">
    <property type="entry name" value="COLANIC ACID BIOSYNTHESIS GLYCOSYL TRANSFERASE WCAE-RELATED"/>
    <property type="match status" value="1"/>
</dbReference>
<reference evidence="2" key="1">
    <citation type="journal article" date="2018" name="Int. J. Syst. Evol. Microbiol.">
        <title>Carboxylicivirga sediminis sp. nov., isolated from coastal sediment.</title>
        <authorList>
            <person name="Wang F.Q."/>
            <person name="Ren L.H."/>
            <person name="Zou R.J."/>
            <person name="Sun Y.Z."/>
            <person name="Liu X.J."/>
            <person name="Jiang F."/>
            <person name="Liu L.J."/>
        </authorList>
    </citation>
    <scope>NUCLEOTIDE SEQUENCE</scope>
    <source>
        <strain evidence="2">JR1</strain>
    </source>
</reference>
<accession>A0A941F4Q5</accession>
<sequence>MKKPLISIITIVYNGIDTLKKTIDSIACQDYNGIEYIVVDGRSNDGTIDLIKANQSIISKWVSESDEGLYDAMNKGLDMASGDYVWFINSGDEIYHRYTISQMVDGFGDVFPDVVYGDTVMIDAEGSEIGERRLKPPVNLSWEDFRNGMLVSHQSILVSTKIAAKYNIKYRFSADYEWCLKALKAANSVHNSNQILSRFLDGGLTKQNIVPGLKERFDIMRRNFGLLPTVVRHIPIGLRFLKYVAINRRF</sequence>
<dbReference type="Proteomes" id="UP000679220">
    <property type="component" value="Unassembled WGS sequence"/>
</dbReference>
<proteinExistence type="predicted"/>
<dbReference type="SUPFAM" id="SSF53448">
    <property type="entry name" value="Nucleotide-diphospho-sugar transferases"/>
    <property type="match status" value="1"/>
</dbReference>
<dbReference type="CDD" id="cd06433">
    <property type="entry name" value="GT_2_WfgS_like"/>
    <property type="match status" value="1"/>
</dbReference>
<evidence type="ECO:0000259" key="1">
    <source>
        <dbReference type="Pfam" id="PF00535"/>
    </source>
</evidence>
<dbReference type="Pfam" id="PF00535">
    <property type="entry name" value="Glycos_transf_2"/>
    <property type="match status" value="1"/>
</dbReference>
<keyword evidence="3" id="KW-1185">Reference proteome</keyword>
<dbReference type="InterPro" id="IPR029044">
    <property type="entry name" value="Nucleotide-diphossugar_trans"/>
</dbReference>
<dbReference type="RefSeq" id="WP_212191836.1">
    <property type="nucleotide sequence ID" value="NZ_JAGTAR010000023.1"/>
</dbReference>
<reference evidence="2" key="2">
    <citation type="submission" date="2021-04" db="EMBL/GenBank/DDBJ databases">
        <authorList>
            <person name="Zhang T."/>
            <person name="Zhang Y."/>
            <person name="Lu D."/>
            <person name="Zuo D."/>
            <person name="Du Z."/>
        </authorList>
    </citation>
    <scope>NUCLEOTIDE SEQUENCE</scope>
    <source>
        <strain evidence="2">JR1</strain>
    </source>
</reference>
<dbReference type="EMBL" id="JAGTAR010000023">
    <property type="protein sequence ID" value="MBR8536808.1"/>
    <property type="molecule type" value="Genomic_DNA"/>
</dbReference>
<dbReference type="InterPro" id="IPR001173">
    <property type="entry name" value="Glyco_trans_2-like"/>
</dbReference>
<evidence type="ECO:0000313" key="3">
    <source>
        <dbReference type="Proteomes" id="UP000679220"/>
    </source>
</evidence>
<dbReference type="PANTHER" id="PTHR22916">
    <property type="entry name" value="GLYCOSYLTRANSFERASE"/>
    <property type="match status" value="1"/>
</dbReference>
<gene>
    <name evidence="2" type="ORF">KDU71_14635</name>
</gene>
<organism evidence="2 3">
    <name type="scientific">Carboxylicivirga sediminis</name>
    <dbReference type="NCBI Taxonomy" id="2006564"/>
    <lineage>
        <taxon>Bacteria</taxon>
        <taxon>Pseudomonadati</taxon>
        <taxon>Bacteroidota</taxon>
        <taxon>Bacteroidia</taxon>
        <taxon>Marinilabiliales</taxon>
        <taxon>Marinilabiliaceae</taxon>
        <taxon>Carboxylicivirga</taxon>
    </lineage>
</organism>
<name>A0A941F4Q5_9BACT</name>
<protein>
    <submittedName>
        <fullName evidence="2">Glycosyltransferase</fullName>
    </submittedName>
</protein>
<dbReference type="Gene3D" id="3.90.550.10">
    <property type="entry name" value="Spore Coat Polysaccharide Biosynthesis Protein SpsA, Chain A"/>
    <property type="match status" value="1"/>
</dbReference>
<feature type="domain" description="Glycosyltransferase 2-like" evidence="1">
    <location>
        <begin position="7"/>
        <end position="135"/>
    </location>
</feature>